<evidence type="ECO:0000256" key="2">
    <source>
        <dbReference type="SAM" id="Coils"/>
    </source>
</evidence>
<feature type="domain" description="PPIase cyclophilin-type" evidence="5">
    <location>
        <begin position="181"/>
        <end position="375"/>
    </location>
</feature>
<dbReference type="GO" id="GO:0003755">
    <property type="term" value="F:peptidyl-prolyl cis-trans isomerase activity"/>
    <property type="evidence" value="ECO:0007669"/>
    <property type="project" value="InterPro"/>
</dbReference>
<dbReference type="Gene3D" id="2.40.100.10">
    <property type="entry name" value="Cyclophilin-like"/>
    <property type="match status" value="1"/>
</dbReference>
<dbReference type="AlphaFoldDB" id="A0A5C5RAV3"/>
<comment type="caution">
    <text evidence="6">The sequence shown here is derived from an EMBL/GenBank/DDBJ whole genome shotgun (WGS) entry which is preliminary data.</text>
</comment>
<protein>
    <recommendedName>
        <fullName evidence="5">PPIase cyclophilin-type domain-containing protein</fullName>
    </recommendedName>
</protein>
<evidence type="ECO:0000313" key="7">
    <source>
        <dbReference type="Proteomes" id="UP000317291"/>
    </source>
</evidence>
<feature type="transmembrane region" description="Helical" evidence="4">
    <location>
        <begin position="31"/>
        <end position="53"/>
    </location>
</feature>
<comment type="function">
    <text evidence="1">PPIases accelerate the folding of proteins. It catalyzes the cis-trans isomerization of proline imidic peptide bonds in oligopeptides.</text>
</comment>
<name>A0A5C5RAV3_9ACTN</name>
<feature type="coiled-coil region" evidence="2">
    <location>
        <begin position="84"/>
        <end position="111"/>
    </location>
</feature>
<evidence type="ECO:0000256" key="3">
    <source>
        <dbReference type="SAM" id="MobiDB-lite"/>
    </source>
</evidence>
<keyword evidence="2" id="KW-0175">Coiled coil</keyword>
<keyword evidence="4" id="KW-0472">Membrane</keyword>
<feature type="region of interest" description="Disordered" evidence="3">
    <location>
        <begin position="1"/>
        <end position="25"/>
    </location>
</feature>
<dbReference type="InterPro" id="IPR044666">
    <property type="entry name" value="Cyclophilin_A-like"/>
</dbReference>
<dbReference type="Proteomes" id="UP000317291">
    <property type="component" value="Unassembled WGS sequence"/>
</dbReference>
<evidence type="ECO:0000313" key="6">
    <source>
        <dbReference type="EMBL" id="TWS20060.1"/>
    </source>
</evidence>
<evidence type="ECO:0000256" key="4">
    <source>
        <dbReference type="SAM" id="Phobius"/>
    </source>
</evidence>
<proteinExistence type="predicted"/>
<dbReference type="RefSeq" id="WP_146560439.1">
    <property type="nucleotide sequence ID" value="NZ_VIGW01000003.1"/>
</dbReference>
<accession>A0A5C5RAV3</accession>
<evidence type="ECO:0000259" key="5">
    <source>
        <dbReference type="PROSITE" id="PS50072"/>
    </source>
</evidence>
<gene>
    <name evidence="6" type="ORF">FK529_07940</name>
</gene>
<evidence type="ECO:0000256" key="1">
    <source>
        <dbReference type="ARBA" id="ARBA00002388"/>
    </source>
</evidence>
<keyword evidence="4" id="KW-0812">Transmembrane</keyword>
<dbReference type="PROSITE" id="PS50072">
    <property type="entry name" value="CSA_PPIASE_2"/>
    <property type="match status" value="1"/>
</dbReference>
<dbReference type="InterPro" id="IPR002130">
    <property type="entry name" value="Cyclophilin-type_PPIase_dom"/>
</dbReference>
<dbReference type="SUPFAM" id="SSF50891">
    <property type="entry name" value="Cyclophilin-like"/>
    <property type="match status" value="1"/>
</dbReference>
<keyword evidence="7" id="KW-1185">Reference proteome</keyword>
<dbReference type="EMBL" id="VIGW01000003">
    <property type="protein sequence ID" value="TWS20060.1"/>
    <property type="molecule type" value="Genomic_DNA"/>
</dbReference>
<reference evidence="6 7" key="1">
    <citation type="submission" date="2019-06" db="EMBL/GenBank/DDBJ databases">
        <title>Tsukamurella conjunctivitidis sp. nov., Tsukamurella assacharolytica sp. nov. and Tsukamurella sputae sp. nov. isolated from patients with conjunctivitis, bacteraemia (lymphoma) and respiratory infection (sputum) in Hong Kong.</title>
        <authorList>
            <person name="Teng J.L.L."/>
            <person name="Lee H.H."/>
            <person name="Fong J.Y.H."/>
            <person name="Fok K.M.N."/>
            <person name="Lau S.K.P."/>
            <person name="Woo P.C.Y."/>
        </authorList>
    </citation>
    <scope>NUCLEOTIDE SEQUENCE [LARGE SCALE GENOMIC DNA]</scope>
    <source>
        <strain evidence="6 7">HKU71</strain>
    </source>
</reference>
<dbReference type="OrthoDB" id="5507614at2"/>
<keyword evidence="4" id="KW-1133">Transmembrane helix</keyword>
<organism evidence="6 7">
    <name type="scientific">Tsukamurella asaccharolytica</name>
    <dbReference type="NCBI Taxonomy" id="2592067"/>
    <lineage>
        <taxon>Bacteria</taxon>
        <taxon>Bacillati</taxon>
        <taxon>Actinomycetota</taxon>
        <taxon>Actinomycetes</taxon>
        <taxon>Mycobacteriales</taxon>
        <taxon>Tsukamurellaceae</taxon>
        <taxon>Tsukamurella</taxon>
    </lineage>
</organism>
<sequence>MPSNEERRQAAREKLAKQNERREADARKRKVKAIGAGVAVVAVAAVVAAYVWIPAGPRAPLRVAAENKYNSLHVTCDFQDRDPAADARKSIDAQKKQIATMRTQISDAQKRLPTMPADQRATFQQQIDAAIGQTDSSEKSIAEAEKQLPTLDKLAERNKSLTKPEGKDIPNTGTMTGTITTNAGPIGFELDRSKAPCNVDTFVALMQAKYFDATTCHRLTASEAADKKSGLYVLQCGDPSATGLGGPSWTSPDEAPKFLKPAATESNPLQQTAPNVIYPAGTIAVANANQPANPQTGQEGTFNTGSSQFFLVYKDTTLPANYSVIGKTDDAGLTVLQQIAGKGIVPKPGDPAPRPGTPVTDGKPRDAVNITTMALAAQ</sequence>
<dbReference type="Pfam" id="PF00160">
    <property type="entry name" value="Pro_isomerase"/>
    <property type="match status" value="1"/>
</dbReference>
<dbReference type="InterPro" id="IPR029000">
    <property type="entry name" value="Cyclophilin-like_dom_sf"/>
</dbReference>
<dbReference type="PANTHER" id="PTHR45625">
    <property type="entry name" value="PEPTIDYL-PROLYL CIS-TRANS ISOMERASE-RELATED"/>
    <property type="match status" value="1"/>
</dbReference>
<feature type="region of interest" description="Disordered" evidence="3">
    <location>
        <begin position="344"/>
        <end position="365"/>
    </location>
</feature>
<dbReference type="PANTHER" id="PTHR45625:SF3">
    <property type="entry name" value="PEPTIDYL-PROLYL CIS-TRANS ISOMERASE B-RELATED"/>
    <property type="match status" value="1"/>
</dbReference>